<gene>
    <name evidence="3" type="ORF">BJ989_000289</name>
</gene>
<name>A0A7Y9UUV9_9ACTN</name>
<feature type="transmembrane region" description="Helical" evidence="2">
    <location>
        <begin position="26"/>
        <end position="43"/>
    </location>
</feature>
<dbReference type="EMBL" id="JACCAC010000001">
    <property type="protein sequence ID" value="NYG53985.1"/>
    <property type="molecule type" value="Genomic_DNA"/>
</dbReference>
<evidence type="ECO:0000313" key="3">
    <source>
        <dbReference type="EMBL" id="NYG53985.1"/>
    </source>
</evidence>
<sequence length="306" mass="29853">MTPADLLLAGLLSADPLPVGAGAEGGWVAVAVVAAAASVALLVRPRPTAAPARGGPGVRPRGDGSGGEGRWAALAGRARHAPVAVGLVGGGAAAVLVSVPGPGGAAVVLLAVAAAAAGLLLGRARRRRGARAVAARVQEVCDLLSSDLAAGLPPGSALTRAAADWSVLAPVARAAELGGDVPQALRRVAERPGAAGLARLAAAWEVSLRTGQGLAGPVARTATAVRRARATARVVDSELASARATARLLATLPVLALLLGGGAGGEPWRFLLATTPGLVCLGLGLAAALLGTAWIERIADGVEVAP</sequence>
<comment type="caution">
    <text evidence="3">The sequence shown here is derived from an EMBL/GenBank/DDBJ whole genome shotgun (WGS) entry which is preliminary data.</text>
</comment>
<feature type="transmembrane region" description="Helical" evidence="2">
    <location>
        <begin position="270"/>
        <end position="290"/>
    </location>
</feature>
<keyword evidence="2" id="KW-0472">Membrane</keyword>
<dbReference type="RefSeq" id="WP_179516702.1">
    <property type="nucleotide sequence ID" value="NZ_JACCAC010000001.1"/>
</dbReference>
<keyword evidence="2" id="KW-1133">Transmembrane helix</keyword>
<feature type="transmembrane region" description="Helical" evidence="2">
    <location>
        <begin position="246"/>
        <end position="264"/>
    </location>
</feature>
<dbReference type="AlphaFoldDB" id="A0A7Y9UUV9"/>
<evidence type="ECO:0000256" key="1">
    <source>
        <dbReference type="SAM" id="MobiDB-lite"/>
    </source>
</evidence>
<accession>A0A7Y9UUV9</accession>
<dbReference type="Proteomes" id="UP000544110">
    <property type="component" value="Unassembled WGS sequence"/>
</dbReference>
<feature type="transmembrane region" description="Helical" evidence="2">
    <location>
        <begin position="80"/>
        <end position="99"/>
    </location>
</feature>
<feature type="transmembrane region" description="Helical" evidence="2">
    <location>
        <begin position="105"/>
        <end position="122"/>
    </location>
</feature>
<reference evidence="3 4" key="1">
    <citation type="submission" date="2020-07" db="EMBL/GenBank/DDBJ databases">
        <title>Sequencing the genomes of 1000 actinobacteria strains.</title>
        <authorList>
            <person name="Klenk H.-P."/>
        </authorList>
    </citation>
    <scope>NUCLEOTIDE SEQUENCE [LARGE SCALE GENOMIC DNA]</scope>
    <source>
        <strain evidence="3 4">DSM 24552</strain>
    </source>
</reference>
<keyword evidence="4" id="KW-1185">Reference proteome</keyword>
<evidence type="ECO:0000256" key="2">
    <source>
        <dbReference type="SAM" id="Phobius"/>
    </source>
</evidence>
<organism evidence="3 4">
    <name type="scientific">Nocardioides perillae</name>
    <dbReference type="NCBI Taxonomy" id="1119534"/>
    <lineage>
        <taxon>Bacteria</taxon>
        <taxon>Bacillati</taxon>
        <taxon>Actinomycetota</taxon>
        <taxon>Actinomycetes</taxon>
        <taxon>Propionibacteriales</taxon>
        <taxon>Nocardioidaceae</taxon>
        <taxon>Nocardioides</taxon>
    </lineage>
</organism>
<proteinExistence type="predicted"/>
<keyword evidence="2" id="KW-0812">Transmembrane</keyword>
<dbReference type="PANTHER" id="PTHR35007:SF4">
    <property type="entry name" value="CONSERVED TRANSMEMBRANE PROTEIN-RELATED"/>
    <property type="match status" value="1"/>
</dbReference>
<protein>
    <submittedName>
        <fullName evidence="3">Tight adherence protein B</fullName>
    </submittedName>
</protein>
<dbReference type="PANTHER" id="PTHR35007">
    <property type="entry name" value="INTEGRAL MEMBRANE PROTEIN-RELATED"/>
    <property type="match status" value="1"/>
</dbReference>
<evidence type="ECO:0000313" key="4">
    <source>
        <dbReference type="Proteomes" id="UP000544110"/>
    </source>
</evidence>
<feature type="region of interest" description="Disordered" evidence="1">
    <location>
        <begin position="49"/>
        <end position="70"/>
    </location>
</feature>